<organism evidence="2 3">
    <name type="scientific">Vespula germanica</name>
    <name type="common">German yellow jacket</name>
    <name type="synonym">Paravespula germanica</name>
    <dbReference type="NCBI Taxonomy" id="30212"/>
    <lineage>
        <taxon>Eukaryota</taxon>
        <taxon>Metazoa</taxon>
        <taxon>Ecdysozoa</taxon>
        <taxon>Arthropoda</taxon>
        <taxon>Hexapoda</taxon>
        <taxon>Insecta</taxon>
        <taxon>Pterygota</taxon>
        <taxon>Neoptera</taxon>
        <taxon>Endopterygota</taxon>
        <taxon>Hymenoptera</taxon>
        <taxon>Apocrita</taxon>
        <taxon>Aculeata</taxon>
        <taxon>Vespoidea</taxon>
        <taxon>Vespidae</taxon>
        <taxon>Vespinae</taxon>
        <taxon>Vespula</taxon>
    </lineage>
</organism>
<accession>A0A834K8T9</accession>
<evidence type="ECO:0000256" key="1">
    <source>
        <dbReference type="SAM" id="MobiDB-lite"/>
    </source>
</evidence>
<keyword evidence="3" id="KW-1185">Reference proteome</keyword>
<proteinExistence type="predicted"/>
<feature type="compositionally biased region" description="Acidic residues" evidence="1">
    <location>
        <begin position="48"/>
        <end position="73"/>
    </location>
</feature>
<protein>
    <submittedName>
        <fullName evidence="2">Uncharacterized protein</fullName>
    </submittedName>
</protein>
<evidence type="ECO:0000313" key="3">
    <source>
        <dbReference type="Proteomes" id="UP000617340"/>
    </source>
</evidence>
<feature type="region of interest" description="Disordered" evidence="1">
    <location>
        <begin position="43"/>
        <end position="73"/>
    </location>
</feature>
<dbReference type="EMBL" id="JACSDZ010000007">
    <property type="protein sequence ID" value="KAF7399466.1"/>
    <property type="molecule type" value="Genomic_DNA"/>
</dbReference>
<dbReference type="AlphaFoldDB" id="A0A834K8T9"/>
<sequence>MFGRRQSQERTLERQLVNRRAQEGSQLAFVQRLQIIDGNTFLGFEVKDNEDEEEEEKEEEEDEEEEEEEEEEE</sequence>
<dbReference type="Proteomes" id="UP000617340">
    <property type="component" value="Unassembled WGS sequence"/>
</dbReference>
<name>A0A834K8T9_VESGE</name>
<gene>
    <name evidence="2" type="ORF">HZH68_008058</name>
</gene>
<evidence type="ECO:0000313" key="2">
    <source>
        <dbReference type="EMBL" id="KAF7399466.1"/>
    </source>
</evidence>
<reference evidence="2" key="1">
    <citation type="journal article" date="2020" name="G3 (Bethesda)">
        <title>High-Quality Assemblies for Three Invasive Social Wasps from the &lt;i&gt;Vespula&lt;/i&gt; Genus.</title>
        <authorList>
            <person name="Harrop T.W.R."/>
            <person name="Guhlin J."/>
            <person name="McLaughlin G.M."/>
            <person name="Permina E."/>
            <person name="Stockwell P."/>
            <person name="Gilligan J."/>
            <person name="Le Lec M.F."/>
            <person name="Gruber M.A.M."/>
            <person name="Quinn O."/>
            <person name="Lovegrove M."/>
            <person name="Duncan E.J."/>
            <person name="Remnant E.J."/>
            <person name="Van Eeckhoven J."/>
            <person name="Graham B."/>
            <person name="Knapp R.A."/>
            <person name="Langford K.W."/>
            <person name="Kronenberg Z."/>
            <person name="Press M.O."/>
            <person name="Eacker S.M."/>
            <person name="Wilson-Rankin E.E."/>
            <person name="Purcell J."/>
            <person name="Lester P.J."/>
            <person name="Dearden P.K."/>
        </authorList>
    </citation>
    <scope>NUCLEOTIDE SEQUENCE</scope>
    <source>
        <strain evidence="2">Linc-1</strain>
    </source>
</reference>
<comment type="caution">
    <text evidence="2">The sequence shown here is derived from an EMBL/GenBank/DDBJ whole genome shotgun (WGS) entry which is preliminary data.</text>
</comment>